<sequence length="110" mass="12037">MIDHDSVLKLARCRLRPGDIAARLGMTPDQVYNSISRARSRGEDIPPFSRKTSVGRSRRLFIPTHVLDLLAPHAQARQTDMFDLAGRIIAVVAEENMIDAVLDDGGANAG</sequence>
<gene>
    <name evidence="1" type="ORF">QO034_06385</name>
</gene>
<name>A0ABT7FC89_9RHOB</name>
<proteinExistence type="predicted"/>
<dbReference type="EMBL" id="JASNJE010000005">
    <property type="protein sequence ID" value="MDK3072731.1"/>
    <property type="molecule type" value="Genomic_DNA"/>
</dbReference>
<evidence type="ECO:0000313" key="1">
    <source>
        <dbReference type="EMBL" id="MDK3072731.1"/>
    </source>
</evidence>
<protein>
    <submittedName>
        <fullName evidence="1">Uncharacterized protein</fullName>
    </submittedName>
</protein>
<evidence type="ECO:0000313" key="2">
    <source>
        <dbReference type="Proteomes" id="UP001227126"/>
    </source>
</evidence>
<reference evidence="1 2" key="1">
    <citation type="submission" date="2023-05" db="EMBL/GenBank/DDBJ databases">
        <title>Sedimentitalea sp. nov. JM2-8.</title>
        <authorList>
            <person name="Huang J."/>
        </authorList>
    </citation>
    <scope>NUCLEOTIDE SEQUENCE [LARGE SCALE GENOMIC DNA]</scope>
    <source>
        <strain evidence="1 2">JM2-8</strain>
    </source>
</reference>
<keyword evidence="2" id="KW-1185">Reference proteome</keyword>
<organism evidence="1 2">
    <name type="scientific">Sedimentitalea xiamensis</name>
    <dbReference type="NCBI Taxonomy" id="3050037"/>
    <lineage>
        <taxon>Bacteria</taxon>
        <taxon>Pseudomonadati</taxon>
        <taxon>Pseudomonadota</taxon>
        <taxon>Alphaproteobacteria</taxon>
        <taxon>Rhodobacterales</taxon>
        <taxon>Paracoccaceae</taxon>
        <taxon>Sedimentitalea</taxon>
    </lineage>
</organism>
<accession>A0ABT7FC89</accession>
<dbReference type="RefSeq" id="WP_284484666.1">
    <property type="nucleotide sequence ID" value="NZ_JASNJE010000005.1"/>
</dbReference>
<comment type="caution">
    <text evidence="1">The sequence shown here is derived from an EMBL/GenBank/DDBJ whole genome shotgun (WGS) entry which is preliminary data.</text>
</comment>
<dbReference type="Proteomes" id="UP001227126">
    <property type="component" value="Unassembled WGS sequence"/>
</dbReference>